<name>A0A9P6EXC7_9FUNG</name>
<dbReference type="Proteomes" id="UP000723463">
    <property type="component" value="Unassembled WGS sequence"/>
</dbReference>
<keyword evidence="2" id="KW-1185">Reference proteome</keyword>
<dbReference type="EMBL" id="JAAAXW010000450">
    <property type="protein sequence ID" value="KAF9537156.1"/>
    <property type="molecule type" value="Genomic_DNA"/>
</dbReference>
<gene>
    <name evidence="1" type="ORF">EC957_008773</name>
</gene>
<organism evidence="1 2">
    <name type="scientific">Mortierella hygrophila</name>
    <dbReference type="NCBI Taxonomy" id="979708"/>
    <lineage>
        <taxon>Eukaryota</taxon>
        <taxon>Fungi</taxon>
        <taxon>Fungi incertae sedis</taxon>
        <taxon>Mucoromycota</taxon>
        <taxon>Mortierellomycotina</taxon>
        <taxon>Mortierellomycetes</taxon>
        <taxon>Mortierellales</taxon>
        <taxon>Mortierellaceae</taxon>
        <taxon>Mortierella</taxon>
    </lineage>
</organism>
<evidence type="ECO:0000313" key="2">
    <source>
        <dbReference type="Proteomes" id="UP000723463"/>
    </source>
</evidence>
<dbReference type="AlphaFoldDB" id="A0A9P6EXC7"/>
<reference evidence="1" key="1">
    <citation type="journal article" date="2020" name="Fungal Divers.">
        <title>Resolving the Mortierellaceae phylogeny through synthesis of multi-gene phylogenetics and phylogenomics.</title>
        <authorList>
            <person name="Vandepol N."/>
            <person name="Liber J."/>
            <person name="Desiro A."/>
            <person name="Na H."/>
            <person name="Kennedy M."/>
            <person name="Barry K."/>
            <person name="Grigoriev I.V."/>
            <person name="Miller A.N."/>
            <person name="O'Donnell K."/>
            <person name="Stajich J.E."/>
            <person name="Bonito G."/>
        </authorList>
    </citation>
    <scope>NUCLEOTIDE SEQUENCE</scope>
    <source>
        <strain evidence="1">NRRL 2591</strain>
    </source>
</reference>
<accession>A0A9P6EXC7</accession>
<comment type="caution">
    <text evidence="1">The sequence shown here is derived from an EMBL/GenBank/DDBJ whole genome shotgun (WGS) entry which is preliminary data.</text>
</comment>
<protein>
    <submittedName>
        <fullName evidence="1">Uncharacterized protein</fullName>
    </submittedName>
</protein>
<sequence>MAARRYNSIASHSLSSTEDLMPVEVSMFSEPIEFIPDSPQPLNDDPEIVEFTSATVELDSATVELASATVEFASATVEFASATVEPLPTPEPAFQSVPALPRFRSPSTDLAVVVVIVVDETYPLRAFSFIQHIYTSKPRTAFRLLTHDPQRLGEYVLSLGNPVLKERRVNEMNNDFREAILDDKSHYGDESYYSESYYGDGSHYSDDDTY</sequence>
<proteinExistence type="predicted"/>
<evidence type="ECO:0000313" key="1">
    <source>
        <dbReference type="EMBL" id="KAF9537156.1"/>
    </source>
</evidence>